<feature type="coiled-coil region" evidence="1">
    <location>
        <begin position="178"/>
        <end position="220"/>
    </location>
</feature>
<dbReference type="RefSeq" id="WP_176254879.1">
    <property type="nucleotide sequence ID" value="NZ_BAABXL010000001.1"/>
</dbReference>
<feature type="transmembrane region" description="Helical" evidence="2">
    <location>
        <begin position="107"/>
        <end position="126"/>
    </location>
</feature>
<feature type="coiled-coil region" evidence="1">
    <location>
        <begin position="302"/>
        <end position="329"/>
    </location>
</feature>
<evidence type="ECO:0000313" key="4">
    <source>
        <dbReference type="Proteomes" id="UP001600894"/>
    </source>
</evidence>
<name>A0ABQ0B298_9FIRM</name>
<dbReference type="InterPro" id="IPR010540">
    <property type="entry name" value="CmpB_TMEM229"/>
</dbReference>
<keyword evidence="2" id="KW-0472">Membrane</keyword>
<dbReference type="EMBL" id="BAABXL010000001">
    <property type="protein sequence ID" value="GAA6270402.1"/>
    <property type="molecule type" value="Genomic_DNA"/>
</dbReference>
<keyword evidence="4" id="KW-1185">Reference proteome</keyword>
<gene>
    <name evidence="3" type="ORF">F130042H8_34620</name>
</gene>
<feature type="transmembrane region" description="Helical" evidence="2">
    <location>
        <begin position="67"/>
        <end position="86"/>
    </location>
</feature>
<evidence type="ECO:0000256" key="2">
    <source>
        <dbReference type="SAM" id="Phobius"/>
    </source>
</evidence>
<proteinExistence type="predicted"/>
<keyword evidence="1" id="KW-0175">Coiled coil</keyword>
<dbReference type="Pfam" id="PF06541">
    <property type="entry name" value="ABC_trans_CmpB"/>
    <property type="match status" value="1"/>
</dbReference>
<feature type="transmembrane region" description="Helical" evidence="2">
    <location>
        <begin position="6"/>
        <end position="28"/>
    </location>
</feature>
<protein>
    <recommendedName>
        <fullName evidence="5">ABC-transporter type IV</fullName>
    </recommendedName>
</protein>
<organism evidence="3 4">
    <name type="scientific">Enterocloster alcoholdehydrogenati</name>
    <dbReference type="NCBI Taxonomy" id="2547410"/>
    <lineage>
        <taxon>Bacteria</taxon>
        <taxon>Bacillati</taxon>
        <taxon>Bacillota</taxon>
        <taxon>Clostridia</taxon>
        <taxon>Lachnospirales</taxon>
        <taxon>Lachnospiraceae</taxon>
        <taxon>Enterocloster</taxon>
    </lineage>
</organism>
<comment type="caution">
    <text evidence="3">The sequence shown here is derived from an EMBL/GenBank/DDBJ whole genome shotgun (WGS) entry which is preliminary data.</text>
</comment>
<feature type="transmembrane region" description="Helical" evidence="2">
    <location>
        <begin position="40"/>
        <end position="61"/>
    </location>
</feature>
<keyword evidence="2" id="KW-0812">Transmembrane</keyword>
<reference evidence="3 4" key="1">
    <citation type="submission" date="2024-04" db="EMBL/GenBank/DDBJ databases">
        <title>Defined microbial consortia suppress multidrug-resistant proinflammatory Enterobacteriaceae via ecological control.</title>
        <authorList>
            <person name="Furuichi M."/>
            <person name="Kawaguchi T."/>
            <person name="Pust M."/>
            <person name="Yasuma K."/>
            <person name="Plichta D."/>
            <person name="Hasegawa N."/>
            <person name="Ohya T."/>
            <person name="Bhattarai S."/>
            <person name="Sasajima S."/>
            <person name="Aoto Y."/>
            <person name="Tuganbaev T."/>
            <person name="Yaginuma M."/>
            <person name="Ueda M."/>
            <person name="Okahashi N."/>
            <person name="Amafuji K."/>
            <person name="Kiridooshi Y."/>
            <person name="Sugita K."/>
            <person name="Strazar M."/>
            <person name="Skelly A."/>
            <person name="Suda W."/>
            <person name="Hattori M."/>
            <person name="Nakamoto N."/>
            <person name="Caballero S."/>
            <person name="Norman J."/>
            <person name="Olle B."/>
            <person name="Tanoue T."/>
            <person name="Arita M."/>
            <person name="Bucci V."/>
            <person name="Atarashi K."/>
            <person name="Xavier R."/>
            <person name="Honda K."/>
        </authorList>
    </citation>
    <scope>NUCLEOTIDE SEQUENCE [LARGE SCALE GENOMIC DNA]</scope>
    <source>
        <strain evidence="4">f13</strain>
    </source>
</reference>
<sequence>MYEYTWYQWLCFFYLYCFFGWIFESSYVSLKEKRLVNRGFLRLPMLPLYGTGAVMMLWVSLPVQDNLLFVYLSGVAAATALEYVTGWGMERLFKVKYWDYSSQKFNLNGYICLTSSIAWGFLTLFLTEVIHKPIEHWVLGLSEQTAIIVVSAVTLCFVYDTVQSVRAALSLAKVLDAMTRMRTELEDIQVQMALLRDETGQRLEDVKEEAAQKLESVRTEAATVAGWLVGEAAERAASLRDGAVERASSLKDGAAERAASLRDGAVEQAAFLKDEALFCAQQFKTGTAKKAMRLKDEAMLCKDTGEERIRELSRRVAELARKRQHLALHMDFYRKGILRGNPTASSVRFGAALKELRQIAEKRKRK</sequence>
<keyword evidence="2" id="KW-1133">Transmembrane helix</keyword>
<evidence type="ECO:0000256" key="1">
    <source>
        <dbReference type="SAM" id="Coils"/>
    </source>
</evidence>
<feature type="transmembrane region" description="Helical" evidence="2">
    <location>
        <begin position="146"/>
        <end position="172"/>
    </location>
</feature>
<dbReference type="Proteomes" id="UP001600894">
    <property type="component" value="Unassembled WGS sequence"/>
</dbReference>
<accession>A0ABQ0B298</accession>
<evidence type="ECO:0000313" key="3">
    <source>
        <dbReference type="EMBL" id="GAA6270402.1"/>
    </source>
</evidence>
<evidence type="ECO:0008006" key="5">
    <source>
        <dbReference type="Google" id="ProtNLM"/>
    </source>
</evidence>